<sequence length="78" mass="8500">MNMQGFAITNKMEMQLPSFPGSQPIERSSLSGGMVVDRMGGAAVKWAVDHKLKSSFVTTVKLYQQPSKSLGKKGVKKI</sequence>
<accession>A0ACB9GDC2</accession>
<organism evidence="1 2">
    <name type="scientific">Cichorium intybus</name>
    <name type="common">Chicory</name>
    <dbReference type="NCBI Taxonomy" id="13427"/>
    <lineage>
        <taxon>Eukaryota</taxon>
        <taxon>Viridiplantae</taxon>
        <taxon>Streptophyta</taxon>
        <taxon>Embryophyta</taxon>
        <taxon>Tracheophyta</taxon>
        <taxon>Spermatophyta</taxon>
        <taxon>Magnoliopsida</taxon>
        <taxon>eudicotyledons</taxon>
        <taxon>Gunneridae</taxon>
        <taxon>Pentapetalae</taxon>
        <taxon>asterids</taxon>
        <taxon>campanulids</taxon>
        <taxon>Asterales</taxon>
        <taxon>Asteraceae</taxon>
        <taxon>Cichorioideae</taxon>
        <taxon>Cichorieae</taxon>
        <taxon>Cichoriinae</taxon>
        <taxon>Cichorium</taxon>
    </lineage>
</organism>
<reference evidence="1 2" key="2">
    <citation type="journal article" date="2022" name="Mol. Ecol. Resour.">
        <title>The genomes of chicory, endive, great burdock and yacon provide insights into Asteraceae paleo-polyploidization history and plant inulin production.</title>
        <authorList>
            <person name="Fan W."/>
            <person name="Wang S."/>
            <person name="Wang H."/>
            <person name="Wang A."/>
            <person name="Jiang F."/>
            <person name="Liu H."/>
            <person name="Zhao H."/>
            <person name="Xu D."/>
            <person name="Zhang Y."/>
        </authorList>
    </citation>
    <scope>NUCLEOTIDE SEQUENCE [LARGE SCALE GENOMIC DNA]</scope>
    <source>
        <strain evidence="2">cv. Punajuju</strain>
        <tissue evidence="1">Leaves</tissue>
    </source>
</reference>
<name>A0ACB9GDC2_CICIN</name>
<evidence type="ECO:0000313" key="1">
    <source>
        <dbReference type="EMBL" id="KAI3781429.1"/>
    </source>
</evidence>
<dbReference type="EMBL" id="CM042010">
    <property type="protein sequence ID" value="KAI3781429.1"/>
    <property type="molecule type" value="Genomic_DNA"/>
</dbReference>
<dbReference type="Proteomes" id="UP001055811">
    <property type="component" value="Linkage Group LG02"/>
</dbReference>
<protein>
    <submittedName>
        <fullName evidence="1">Uncharacterized protein</fullName>
    </submittedName>
</protein>
<keyword evidence="2" id="KW-1185">Reference proteome</keyword>
<reference evidence="2" key="1">
    <citation type="journal article" date="2022" name="Mol. Ecol. Resour.">
        <title>The genomes of chicory, endive, great burdock and yacon provide insights into Asteraceae palaeo-polyploidization history and plant inulin production.</title>
        <authorList>
            <person name="Fan W."/>
            <person name="Wang S."/>
            <person name="Wang H."/>
            <person name="Wang A."/>
            <person name="Jiang F."/>
            <person name="Liu H."/>
            <person name="Zhao H."/>
            <person name="Xu D."/>
            <person name="Zhang Y."/>
        </authorList>
    </citation>
    <scope>NUCLEOTIDE SEQUENCE [LARGE SCALE GENOMIC DNA]</scope>
    <source>
        <strain evidence="2">cv. Punajuju</strain>
    </source>
</reference>
<evidence type="ECO:0000313" key="2">
    <source>
        <dbReference type="Proteomes" id="UP001055811"/>
    </source>
</evidence>
<gene>
    <name evidence="1" type="ORF">L2E82_11444</name>
</gene>
<comment type="caution">
    <text evidence="1">The sequence shown here is derived from an EMBL/GenBank/DDBJ whole genome shotgun (WGS) entry which is preliminary data.</text>
</comment>
<proteinExistence type="predicted"/>